<keyword evidence="2" id="KW-1185">Reference proteome</keyword>
<name>A0ABU6YJ94_9FABA</name>
<comment type="caution">
    <text evidence="1">The sequence shown here is derived from an EMBL/GenBank/DDBJ whole genome shotgun (WGS) entry which is preliminary data.</text>
</comment>
<protein>
    <submittedName>
        <fullName evidence="1">Uncharacterized protein</fullName>
    </submittedName>
</protein>
<proteinExistence type="predicted"/>
<evidence type="ECO:0000313" key="2">
    <source>
        <dbReference type="Proteomes" id="UP001341840"/>
    </source>
</evidence>
<dbReference type="Proteomes" id="UP001341840">
    <property type="component" value="Unassembled WGS sequence"/>
</dbReference>
<gene>
    <name evidence="1" type="ORF">PIB30_047883</name>
</gene>
<evidence type="ECO:0000313" key="1">
    <source>
        <dbReference type="EMBL" id="MED6208718.1"/>
    </source>
</evidence>
<reference evidence="1 2" key="1">
    <citation type="journal article" date="2023" name="Plants (Basel)">
        <title>Bridging the Gap: Combining Genomics and Transcriptomics Approaches to Understand Stylosanthes scabra, an Orphan Legume from the Brazilian Caatinga.</title>
        <authorList>
            <person name="Ferreira-Neto J.R.C."/>
            <person name="da Silva M.D."/>
            <person name="Binneck E."/>
            <person name="de Melo N.F."/>
            <person name="da Silva R.H."/>
            <person name="de Melo A.L.T.M."/>
            <person name="Pandolfi V."/>
            <person name="Bustamante F.O."/>
            <person name="Brasileiro-Vidal A.C."/>
            <person name="Benko-Iseppon A.M."/>
        </authorList>
    </citation>
    <scope>NUCLEOTIDE SEQUENCE [LARGE SCALE GENOMIC DNA]</scope>
    <source>
        <tissue evidence="1">Leaves</tissue>
    </source>
</reference>
<sequence>MALIGTREATKTRFKIIKSKSKTLKNRRKKATEGHRSYENVQRSTAATTLGIKSVGSIKRRTKKRHEAINAAPLQPPQHAEADANLAAAIDENVGRIARRTKKMYEAINAAPLEPPQHDEADANPGAAIDALADPSSQVNVNLSSDVEIENITPLGDTESQEDPTKDADSAAAIGVERVEEEDTHHDAVIVDPTIETTLPKHTVPSSAMGLKVLKKRILIMML</sequence>
<organism evidence="1 2">
    <name type="scientific">Stylosanthes scabra</name>
    <dbReference type="NCBI Taxonomy" id="79078"/>
    <lineage>
        <taxon>Eukaryota</taxon>
        <taxon>Viridiplantae</taxon>
        <taxon>Streptophyta</taxon>
        <taxon>Embryophyta</taxon>
        <taxon>Tracheophyta</taxon>
        <taxon>Spermatophyta</taxon>
        <taxon>Magnoliopsida</taxon>
        <taxon>eudicotyledons</taxon>
        <taxon>Gunneridae</taxon>
        <taxon>Pentapetalae</taxon>
        <taxon>rosids</taxon>
        <taxon>fabids</taxon>
        <taxon>Fabales</taxon>
        <taxon>Fabaceae</taxon>
        <taxon>Papilionoideae</taxon>
        <taxon>50 kb inversion clade</taxon>
        <taxon>dalbergioids sensu lato</taxon>
        <taxon>Dalbergieae</taxon>
        <taxon>Pterocarpus clade</taxon>
        <taxon>Stylosanthes</taxon>
    </lineage>
</organism>
<dbReference type="EMBL" id="JASCZI010241965">
    <property type="protein sequence ID" value="MED6208718.1"/>
    <property type="molecule type" value="Genomic_DNA"/>
</dbReference>
<accession>A0ABU6YJ94</accession>